<protein>
    <submittedName>
        <fullName evidence="1">Uncharacterized protein</fullName>
    </submittedName>
</protein>
<organism evidence="1 2">
    <name type="scientific">Cinara cedri</name>
    <dbReference type="NCBI Taxonomy" id="506608"/>
    <lineage>
        <taxon>Eukaryota</taxon>
        <taxon>Metazoa</taxon>
        <taxon>Ecdysozoa</taxon>
        <taxon>Arthropoda</taxon>
        <taxon>Hexapoda</taxon>
        <taxon>Insecta</taxon>
        <taxon>Pterygota</taxon>
        <taxon>Neoptera</taxon>
        <taxon>Paraneoptera</taxon>
        <taxon>Hemiptera</taxon>
        <taxon>Sternorrhyncha</taxon>
        <taxon>Aphidomorpha</taxon>
        <taxon>Aphidoidea</taxon>
        <taxon>Aphididae</taxon>
        <taxon>Lachninae</taxon>
        <taxon>Cinara</taxon>
    </lineage>
</organism>
<reference evidence="1 2" key="1">
    <citation type="submission" date="2019-08" db="EMBL/GenBank/DDBJ databases">
        <authorList>
            <person name="Alioto T."/>
            <person name="Alioto T."/>
            <person name="Gomez Garrido J."/>
        </authorList>
    </citation>
    <scope>NUCLEOTIDE SEQUENCE [LARGE SCALE GENOMIC DNA]</scope>
</reference>
<name>A0A5E4LYH8_9HEMI</name>
<dbReference type="AlphaFoldDB" id="A0A5E4LYH8"/>
<dbReference type="EMBL" id="CABPRJ010000006">
    <property type="protein sequence ID" value="VVC24807.1"/>
    <property type="molecule type" value="Genomic_DNA"/>
</dbReference>
<dbReference type="Proteomes" id="UP000325440">
    <property type="component" value="Unassembled WGS sequence"/>
</dbReference>
<accession>A0A5E4LYH8</accession>
<evidence type="ECO:0000313" key="1">
    <source>
        <dbReference type="EMBL" id="VVC24807.1"/>
    </source>
</evidence>
<evidence type="ECO:0000313" key="2">
    <source>
        <dbReference type="Proteomes" id="UP000325440"/>
    </source>
</evidence>
<sequence length="107" mass="11819">MSTEPKVKGFGMMYRRVVNRNATERMSIFGLIKKILLDLYIIAGTPYALNCKQFGIDVALIADRAVAVYISKNNDSGPPSAIDSFYSLQIPLVLVDFAPFNSALLTK</sequence>
<keyword evidence="2" id="KW-1185">Reference proteome</keyword>
<proteinExistence type="predicted"/>
<gene>
    <name evidence="1" type="ORF">CINCED_3A010886</name>
</gene>